<comment type="caution">
    <text evidence="2">The sequence shown here is derived from an EMBL/GenBank/DDBJ whole genome shotgun (WGS) entry which is preliminary data.</text>
</comment>
<proteinExistence type="predicted"/>
<keyword evidence="3" id="KW-1185">Reference proteome</keyword>
<reference evidence="2" key="2">
    <citation type="journal article" date="2022" name="Syst. Appl. Microbiol.">
        <title>Physiological and genomic characterisation of Luteimonas fraxinea sp. nov., a bacterial species associated with trees tolerant to ash dieback.</title>
        <authorList>
            <person name="Ulrich K."/>
            <person name="Becker R."/>
            <person name="Behrendt U."/>
            <person name="Kube M."/>
            <person name="Schneck V."/>
            <person name="Ulrich A."/>
        </authorList>
    </citation>
    <scope>NUCLEOTIDE SEQUENCE</scope>
    <source>
        <strain evidence="2">A1P009</strain>
    </source>
</reference>
<evidence type="ECO:0000313" key="2">
    <source>
        <dbReference type="EMBL" id="MCD9096202.1"/>
    </source>
</evidence>
<protein>
    <submittedName>
        <fullName evidence="2">Uncharacterized protein</fullName>
    </submittedName>
</protein>
<dbReference type="Proteomes" id="UP001430360">
    <property type="component" value="Unassembled WGS sequence"/>
</dbReference>
<feature type="signal peptide" evidence="1">
    <location>
        <begin position="1"/>
        <end position="27"/>
    </location>
</feature>
<gene>
    <name evidence="2" type="ORF">LTT95_04535</name>
</gene>
<reference evidence="2" key="1">
    <citation type="submission" date="2021-12" db="EMBL/GenBank/DDBJ databases">
        <authorList>
            <person name="Ulrich A."/>
        </authorList>
    </citation>
    <scope>NUCLEOTIDE SEQUENCE</scope>
    <source>
        <strain evidence="2">A1P009</strain>
    </source>
</reference>
<keyword evidence="1" id="KW-0732">Signal</keyword>
<dbReference type="EMBL" id="JAJQKU010000001">
    <property type="protein sequence ID" value="MCD9096202.1"/>
    <property type="molecule type" value="Genomic_DNA"/>
</dbReference>
<evidence type="ECO:0000313" key="3">
    <source>
        <dbReference type="Proteomes" id="UP001430360"/>
    </source>
</evidence>
<accession>A0ABS8UB44</accession>
<sequence length="87" mass="9811">MPKQRLLNSQVLQKLNLSLLVATAAQAEDFLDWYLDTIKRIGFFTMAHPRTGAAITVRFDGGSIGELRSISGTDSLWQRDVVVEYLR</sequence>
<organism evidence="2 3">
    <name type="scientific">Luteimonas fraxinea</name>
    <dbReference type="NCBI Taxonomy" id="2901869"/>
    <lineage>
        <taxon>Bacteria</taxon>
        <taxon>Pseudomonadati</taxon>
        <taxon>Pseudomonadota</taxon>
        <taxon>Gammaproteobacteria</taxon>
        <taxon>Lysobacterales</taxon>
        <taxon>Lysobacteraceae</taxon>
        <taxon>Luteimonas</taxon>
    </lineage>
</organism>
<feature type="chain" id="PRO_5046505193" evidence="1">
    <location>
        <begin position="28"/>
        <end position="87"/>
    </location>
</feature>
<name>A0ABS8UB44_9GAMM</name>
<evidence type="ECO:0000256" key="1">
    <source>
        <dbReference type="SAM" id="SignalP"/>
    </source>
</evidence>